<dbReference type="Gene3D" id="1.10.10.60">
    <property type="entry name" value="Homeodomain-like"/>
    <property type="match status" value="1"/>
</dbReference>
<protein>
    <submittedName>
        <fullName evidence="5">Uncharacterized protein</fullName>
    </submittedName>
</protein>
<evidence type="ECO:0000259" key="4">
    <source>
        <dbReference type="Pfam" id="PF04218"/>
    </source>
</evidence>
<feature type="region of interest" description="Disordered" evidence="2">
    <location>
        <begin position="348"/>
        <end position="371"/>
    </location>
</feature>
<dbReference type="InterPro" id="IPR009057">
    <property type="entry name" value="Homeodomain-like_sf"/>
</dbReference>
<dbReference type="PANTHER" id="PTHR19303">
    <property type="entry name" value="TRANSPOSON"/>
    <property type="match status" value="1"/>
</dbReference>
<dbReference type="OrthoDB" id="6594579at2759"/>
<evidence type="ECO:0000313" key="5">
    <source>
        <dbReference type="EMBL" id="KAG8224729.1"/>
    </source>
</evidence>
<dbReference type="InterPro" id="IPR004875">
    <property type="entry name" value="DDE_SF_endonuclease_dom"/>
</dbReference>
<dbReference type="InterPro" id="IPR007889">
    <property type="entry name" value="HTH_Psq"/>
</dbReference>
<dbReference type="Pfam" id="PF03184">
    <property type="entry name" value="DDE_1"/>
    <property type="match status" value="1"/>
</dbReference>
<organism evidence="5 6">
    <name type="scientific">Ladona fulva</name>
    <name type="common">Scarce chaser dragonfly</name>
    <name type="synonym">Libellula fulva</name>
    <dbReference type="NCBI Taxonomy" id="123851"/>
    <lineage>
        <taxon>Eukaryota</taxon>
        <taxon>Metazoa</taxon>
        <taxon>Ecdysozoa</taxon>
        <taxon>Arthropoda</taxon>
        <taxon>Hexapoda</taxon>
        <taxon>Insecta</taxon>
        <taxon>Pterygota</taxon>
        <taxon>Palaeoptera</taxon>
        <taxon>Odonata</taxon>
        <taxon>Epiprocta</taxon>
        <taxon>Anisoptera</taxon>
        <taxon>Libelluloidea</taxon>
        <taxon>Libellulidae</taxon>
        <taxon>Ladona</taxon>
    </lineage>
</organism>
<comment type="caution">
    <text evidence="5">The sequence shown here is derived from an EMBL/GenBank/DDBJ whole genome shotgun (WGS) entry which is preliminary data.</text>
</comment>
<dbReference type="EMBL" id="KZ308209">
    <property type="protein sequence ID" value="KAG8224729.1"/>
    <property type="molecule type" value="Genomic_DNA"/>
</dbReference>
<sequence>MNDDYSDALARMLSAGAMVLPVLCIPDRMPRNALSMKNKLELIECFEREKLSVKQLQERFNCGKTQVYEAIRKKEEIKKDLEKGRIKDYKPCDVYNGDETGIFFRALPSNYALCRKDENCGGGKDSKERLTLFVCGNMSGELITPMTIGKSARPRCFKNLDIRKLPVTWKNNENAWNTASIMEEWLKNFNSDMKKKGRKVILFLDSAACHPKIRLSNVELAWLPTNASSVTQPMNQGVIRSLKALYRKHLLRSLLCAVDSETAVSDLSKKITVLDAINWINLAVKEIKPTTVISGFAKAGFLLLEDSEIESTHDLDRLQDLMGSNASAEEFVNFDNDLPICSESETVRENTESGTDCESDEEVNSSSNDDRSIKSYKEMLMNLKDLVDSSVHKGNSDLFNILNEAIVNVENCIIKENGMTQSE</sequence>
<feature type="domain" description="HTH psq-type" evidence="4">
    <location>
        <begin position="28"/>
        <end position="79"/>
    </location>
</feature>
<evidence type="ECO:0000256" key="1">
    <source>
        <dbReference type="ARBA" id="ARBA00004123"/>
    </source>
</evidence>
<evidence type="ECO:0000256" key="2">
    <source>
        <dbReference type="SAM" id="MobiDB-lite"/>
    </source>
</evidence>
<dbReference type="Proteomes" id="UP000792457">
    <property type="component" value="Unassembled WGS sequence"/>
</dbReference>
<comment type="subcellular location">
    <subcellularLocation>
        <location evidence="1">Nucleus</location>
    </subcellularLocation>
</comment>
<reference evidence="5" key="1">
    <citation type="submission" date="2013-04" db="EMBL/GenBank/DDBJ databases">
        <authorList>
            <person name="Qu J."/>
            <person name="Murali S.C."/>
            <person name="Bandaranaike D."/>
            <person name="Bellair M."/>
            <person name="Blankenburg K."/>
            <person name="Chao H."/>
            <person name="Dinh H."/>
            <person name="Doddapaneni H."/>
            <person name="Downs B."/>
            <person name="Dugan-Rocha S."/>
            <person name="Elkadiri S."/>
            <person name="Gnanaolivu R.D."/>
            <person name="Hernandez B."/>
            <person name="Javaid M."/>
            <person name="Jayaseelan J.C."/>
            <person name="Lee S."/>
            <person name="Li M."/>
            <person name="Ming W."/>
            <person name="Munidasa M."/>
            <person name="Muniz J."/>
            <person name="Nguyen L."/>
            <person name="Ongeri F."/>
            <person name="Osuji N."/>
            <person name="Pu L.-L."/>
            <person name="Puazo M."/>
            <person name="Qu C."/>
            <person name="Quiroz J."/>
            <person name="Raj R."/>
            <person name="Weissenberger G."/>
            <person name="Xin Y."/>
            <person name="Zou X."/>
            <person name="Han Y."/>
            <person name="Richards S."/>
            <person name="Worley K."/>
            <person name="Muzny D."/>
            <person name="Gibbs R."/>
        </authorList>
    </citation>
    <scope>NUCLEOTIDE SEQUENCE</scope>
    <source>
        <strain evidence="5">Sampled in the wild</strain>
    </source>
</reference>
<dbReference type="PANTHER" id="PTHR19303:SF73">
    <property type="entry name" value="PROTEIN PDC2"/>
    <property type="match status" value="1"/>
</dbReference>
<reference evidence="5" key="2">
    <citation type="submission" date="2017-10" db="EMBL/GenBank/DDBJ databases">
        <title>Ladona fulva Genome sequencing and assembly.</title>
        <authorList>
            <person name="Murali S."/>
            <person name="Richards S."/>
            <person name="Bandaranaike D."/>
            <person name="Bellair M."/>
            <person name="Blankenburg K."/>
            <person name="Chao H."/>
            <person name="Dinh H."/>
            <person name="Doddapaneni H."/>
            <person name="Dugan-Rocha S."/>
            <person name="Elkadiri S."/>
            <person name="Gnanaolivu R."/>
            <person name="Hernandez B."/>
            <person name="Skinner E."/>
            <person name="Javaid M."/>
            <person name="Lee S."/>
            <person name="Li M."/>
            <person name="Ming W."/>
            <person name="Munidasa M."/>
            <person name="Muniz J."/>
            <person name="Nguyen L."/>
            <person name="Hughes D."/>
            <person name="Osuji N."/>
            <person name="Pu L.-L."/>
            <person name="Puazo M."/>
            <person name="Qu C."/>
            <person name="Quiroz J."/>
            <person name="Raj R."/>
            <person name="Weissenberger G."/>
            <person name="Xin Y."/>
            <person name="Zou X."/>
            <person name="Han Y."/>
            <person name="Worley K."/>
            <person name="Muzny D."/>
            <person name="Gibbs R."/>
        </authorList>
    </citation>
    <scope>NUCLEOTIDE SEQUENCE</scope>
    <source>
        <strain evidence="5">Sampled in the wild</strain>
    </source>
</reference>
<evidence type="ECO:0000313" key="6">
    <source>
        <dbReference type="Proteomes" id="UP000792457"/>
    </source>
</evidence>
<dbReference type="GO" id="GO:0005634">
    <property type="term" value="C:nucleus"/>
    <property type="evidence" value="ECO:0007669"/>
    <property type="project" value="UniProtKB-SubCell"/>
</dbReference>
<dbReference type="InterPro" id="IPR050863">
    <property type="entry name" value="CenT-Element_Derived"/>
</dbReference>
<dbReference type="SUPFAM" id="SSF46689">
    <property type="entry name" value="Homeodomain-like"/>
    <property type="match status" value="1"/>
</dbReference>
<dbReference type="Pfam" id="PF04218">
    <property type="entry name" value="CENP-B_N"/>
    <property type="match status" value="1"/>
</dbReference>
<evidence type="ECO:0000259" key="3">
    <source>
        <dbReference type="Pfam" id="PF03184"/>
    </source>
</evidence>
<accession>A0A8K0JZ44</accession>
<proteinExistence type="predicted"/>
<name>A0A8K0JZ44_LADFU</name>
<gene>
    <name evidence="5" type="ORF">J437_LFUL004899</name>
</gene>
<dbReference type="AlphaFoldDB" id="A0A8K0JZ44"/>
<dbReference type="GO" id="GO:0003677">
    <property type="term" value="F:DNA binding"/>
    <property type="evidence" value="ECO:0007669"/>
    <property type="project" value="InterPro"/>
</dbReference>
<feature type="domain" description="DDE-1" evidence="3">
    <location>
        <begin position="127"/>
        <end position="296"/>
    </location>
</feature>
<keyword evidence="6" id="KW-1185">Reference proteome</keyword>